<evidence type="ECO:0000313" key="2">
    <source>
        <dbReference type="Proteomes" id="UP001596317"/>
    </source>
</evidence>
<sequence>MLNQHPDLWRAQSLLDEAAQDRLARQAARAQPRAPGCACP</sequence>
<proteinExistence type="predicted"/>
<keyword evidence="2" id="KW-1185">Reference proteome</keyword>
<name>A0ABW1ZJ92_9DEIO</name>
<comment type="caution">
    <text evidence="1">The sequence shown here is derived from an EMBL/GenBank/DDBJ whole genome shotgun (WGS) entry which is preliminary data.</text>
</comment>
<dbReference type="RefSeq" id="WP_380054258.1">
    <property type="nucleotide sequence ID" value="NZ_JBHSWB010000001.1"/>
</dbReference>
<gene>
    <name evidence="1" type="ORF">ACFP90_03965</name>
</gene>
<protein>
    <submittedName>
        <fullName evidence="1">Uncharacterized protein</fullName>
    </submittedName>
</protein>
<reference evidence="2" key="1">
    <citation type="journal article" date="2019" name="Int. J. Syst. Evol. Microbiol.">
        <title>The Global Catalogue of Microorganisms (GCM) 10K type strain sequencing project: providing services to taxonomists for standard genome sequencing and annotation.</title>
        <authorList>
            <consortium name="The Broad Institute Genomics Platform"/>
            <consortium name="The Broad Institute Genome Sequencing Center for Infectious Disease"/>
            <person name="Wu L."/>
            <person name="Ma J."/>
        </authorList>
    </citation>
    <scope>NUCLEOTIDE SEQUENCE [LARGE SCALE GENOMIC DNA]</scope>
    <source>
        <strain evidence="2">CCUG 63830</strain>
    </source>
</reference>
<organism evidence="1 2">
    <name type="scientific">Deinococcus multiflagellatus</name>
    <dbReference type="NCBI Taxonomy" id="1656887"/>
    <lineage>
        <taxon>Bacteria</taxon>
        <taxon>Thermotogati</taxon>
        <taxon>Deinococcota</taxon>
        <taxon>Deinococci</taxon>
        <taxon>Deinococcales</taxon>
        <taxon>Deinococcaceae</taxon>
        <taxon>Deinococcus</taxon>
    </lineage>
</organism>
<accession>A0ABW1ZJ92</accession>
<dbReference type="EMBL" id="JBHSWB010000001">
    <property type="protein sequence ID" value="MFC6659617.1"/>
    <property type="molecule type" value="Genomic_DNA"/>
</dbReference>
<evidence type="ECO:0000313" key="1">
    <source>
        <dbReference type="EMBL" id="MFC6659617.1"/>
    </source>
</evidence>
<dbReference type="Proteomes" id="UP001596317">
    <property type="component" value="Unassembled WGS sequence"/>
</dbReference>